<dbReference type="InterPro" id="IPR050256">
    <property type="entry name" value="Glycosyltransferase_2"/>
</dbReference>
<protein>
    <recommendedName>
        <fullName evidence="5">Glycosyltransferase 2-like domain-containing protein</fullName>
    </recommendedName>
</protein>
<dbReference type="Gene3D" id="3.40.50.620">
    <property type="entry name" value="HUPs"/>
    <property type="match status" value="1"/>
</dbReference>
<keyword evidence="1" id="KW-0472">Membrane</keyword>
<keyword evidence="1" id="KW-0812">Transmembrane</keyword>
<evidence type="ECO:0008006" key="5">
    <source>
        <dbReference type="Google" id="ProtNLM"/>
    </source>
</evidence>
<accession>A0A3B0ZXE4</accession>
<dbReference type="InterPro" id="IPR014729">
    <property type="entry name" value="Rossmann-like_a/b/a_fold"/>
</dbReference>
<evidence type="ECO:0000256" key="1">
    <source>
        <dbReference type="SAM" id="Phobius"/>
    </source>
</evidence>
<feature type="domain" description="DUF218" evidence="3">
    <location>
        <begin position="304"/>
        <end position="425"/>
    </location>
</feature>
<dbReference type="InterPro" id="IPR029044">
    <property type="entry name" value="Nucleotide-diphossugar_trans"/>
</dbReference>
<feature type="transmembrane region" description="Helical" evidence="1">
    <location>
        <begin position="260"/>
        <end position="281"/>
    </location>
</feature>
<dbReference type="Pfam" id="PF00535">
    <property type="entry name" value="Glycos_transf_2"/>
    <property type="match status" value="1"/>
</dbReference>
<evidence type="ECO:0000259" key="3">
    <source>
        <dbReference type="Pfam" id="PF02698"/>
    </source>
</evidence>
<proteinExistence type="predicted"/>
<dbReference type="CDD" id="cd04179">
    <property type="entry name" value="DPM_DPG-synthase_like"/>
    <property type="match status" value="1"/>
</dbReference>
<reference evidence="4" key="1">
    <citation type="submission" date="2018-06" db="EMBL/GenBank/DDBJ databases">
        <authorList>
            <person name="Zhirakovskaya E."/>
        </authorList>
    </citation>
    <scope>NUCLEOTIDE SEQUENCE</scope>
</reference>
<dbReference type="CDD" id="cd06259">
    <property type="entry name" value="YdcF-like"/>
    <property type="match status" value="1"/>
</dbReference>
<dbReference type="EMBL" id="UOFT01000027">
    <property type="protein sequence ID" value="VAW92643.1"/>
    <property type="molecule type" value="Genomic_DNA"/>
</dbReference>
<dbReference type="InterPro" id="IPR003848">
    <property type="entry name" value="DUF218"/>
</dbReference>
<name>A0A3B0ZXE4_9ZZZZ</name>
<evidence type="ECO:0000259" key="2">
    <source>
        <dbReference type="Pfam" id="PF00535"/>
    </source>
</evidence>
<dbReference type="SUPFAM" id="SSF53448">
    <property type="entry name" value="Nucleotide-diphospho-sugar transferases"/>
    <property type="match status" value="1"/>
</dbReference>
<dbReference type="PANTHER" id="PTHR48090:SF7">
    <property type="entry name" value="RFBJ PROTEIN"/>
    <property type="match status" value="1"/>
</dbReference>
<sequence>MQIAIVIPAFNEHRSIVNVATRALQQAKHVIIVDDGSSDQTLALLQDLQKTNNKLVVLANEQNMGKAATLWAGMQYAEKLNVDAVISLDGDGQHCPEDIPRFIETARQQPNTIIIGARLADKSAIPAKRYYANKFANFWLSWAAGYVIDDSQSGFRLYPSELIRQLTPDIQRAKSFVFESEILISAAKLGVRSIPIKIEAIYNADARPSHFRGVTDILLITRMVAWSLFSRGMYPMGLFNITVMHGLKGKHSHAIGADGIAMLLLSLLVILVTGSLSYFYFLHKTFSMAKNSLSYVSDTDILLLLGMRLKKNKVHTLYQQRLDKAAELLSSQPNLKVIILGGLTGNASITEAQAGKNYLINKNISAEHIITEHQSRHTLENLKLAKTLIDEMELTKIALLTNRFHLYRALTLARGFKLYAKPCAAENIFSYKPSSIIKILIEAFLNHWYSVGKAYAFTTKNKHMISRIS</sequence>
<dbReference type="PANTHER" id="PTHR48090">
    <property type="entry name" value="UNDECAPRENYL-PHOSPHATE 4-DEOXY-4-FORMAMIDO-L-ARABINOSE TRANSFERASE-RELATED"/>
    <property type="match status" value="1"/>
</dbReference>
<dbReference type="AlphaFoldDB" id="A0A3B0ZXE4"/>
<keyword evidence="1" id="KW-1133">Transmembrane helix</keyword>
<evidence type="ECO:0000313" key="4">
    <source>
        <dbReference type="EMBL" id="VAW92643.1"/>
    </source>
</evidence>
<organism evidence="4">
    <name type="scientific">hydrothermal vent metagenome</name>
    <dbReference type="NCBI Taxonomy" id="652676"/>
    <lineage>
        <taxon>unclassified sequences</taxon>
        <taxon>metagenomes</taxon>
        <taxon>ecological metagenomes</taxon>
    </lineage>
</organism>
<feature type="domain" description="Glycosyltransferase 2-like" evidence="2">
    <location>
        <begin position="5"/>
        <end position="130"/>
    </location>
</feature>
<dbReference type="Gene3D" id="3.90.550.10">
    <property type="entry name" value="Spore Coat Polysaccharide Biosynthesis Protein SpsA, Chain A"/>
    <property type="match status" value="1"/>
</dbReference>
<dbReference type="InterPro" id="IPR001173">
    <property type="entry name" value="Glyco_trans_2-like"/>
</dbReference>
<dbReference type="Pfam" id="PF02698">
    <property type="entry name" value="DUF218"/>
    <property type="match status" value="1"/>
</dbReference>
<gene>
    <name evidence="4" type="ORF">MNBD_GAMMA23-2461</name>
</gene>